<comment type="caution">
    <text evidence="1">The sequence shown here is derived from an EMBL/GenBank/DDBJ whole genome shotgun (WGS) entry which is preliminary data.</text>
</comment>
<dbReference type="InterPro" id="IPR005331">
    <property type="entry name" value="Sulfotransferase"/>
</dbReference>
<evidence type="ECO:0000313" key="2">
    <source>
        <dbReference type="Proteomes" id="UP000557717"/>
    </source>
</evidence>
<evidence type="ECO:0008006" key="3">
    <source>
        <dbReference type="Google" id="ProtNLM"/>
    </source>
</evidence>
<sequence>MISLKHQFLFIHVPKTGGNSIQNILKDYSEDDIVIMGEHQDGVERFEVRNANYQITKHATLAEYREVLDRATFEKLFKFATLRNPWDMMISFYFSPHRKVSAWDRDDFLSLLAETPTLRHYVHCPKVGEKLLGKMGLGAKGSLTQDIDFLIRFESIDEDFGKVCDRLEIPRVVLPKRNASSRAHYSSYYDEELVAKVADRFAEEIEWGGYQFERA</sequence>
<organism evidence="1 2">
    <name type="scientific">Haloferula luteola</name>
    <dbReference type="NCBI Taxonomy" id="595692"/>
    <lineage>
        <taxon>Bacteria</taxon>
        <taxon>Pseudomonadati</taxon>
        <taxon>Verrucomicrobiota</taxon>
        <taxon>Verrucomicrobiia</taxon>
        <taxon>Verrucomicrobiales</taxon>
        <taxon>Verrucomicrobiaceae</taxon>
        <taxon>Haloferula</taxon>
    </lineage>
</organism>
<accession>A0A840V6J1</accession>
<dbReference type="SUPFAM" id="SSF52540">
    <property type="entry name" value="P-loop containing nucleoside triphosphate hydrolases"/>
    <property type="match status" value="1"/>
</dbReference>
<evidence type="ECO:0000313" key="1">
    <source>
        <dbReference type="EMBL" id="MBB5352646.1"/>
    </source>
</evidence>
<name>A0A840V6J1_9BACT</name>
<dbReference type="Pfam" id="PF03567">
    <property type="entry name" value="Sulfotransfer_2"/>
    <property type="match status" value="1"/>
</dbReference>
<dbReference type="RefSeq" id="WP_184019850.1">
    <property type="nucleotide sequence ID" value="NZ_JACHFD010000014.1"/>
</dbReference>
<dbReference type="InterPro" id="IPR027417">
    <property type="entry name" value="P-loop_NTPase"/>
</dbReference>
<gene>
    <name evidence="1" type="ORF">HNR46_002894</name>
</gene>
<dbReference type="EMBL" id="JACHFD010000014">
    <property type="protein sequence ID" value="MBB5352646.1"/>
    <property type="molecule type" value="Genomic_DNA"/>
</dbReference>
<reference evidence="1 2" key="1">
    <citation type="submission" date="2020-08" db="EMBL/GenBank/DDBJ databases">
        <title>Genomic Encyclopedia of Type Strains, Phase IV (KMG-IV): sequencing the most valuable type-strain genomes for metagenomic binning, comparative biology and taxonomic classification.</title>
        <authorList>
            <person name="Goeker M."/>
        </authorList>
    </citation>
    <scope>NUCLEOTIDE SEQUENCE [LARGE SCALE GENOMIC DNA]</scope>
    <source>
        <strain evidence="1 2">YC6886</strain>
    </source>
</reference>
<dbReference type="GO" id="GO:0016020">
    <property type="term" value="C:membrane"/>
    <property type="evidence" value="ECO:0007669"/>
    <property type="project" value="InterPro"/>
</dbReference>
<dbReference type="AlphaFoldDB" id="A0A840V6J1"/>
<dbReference type="GO" id="GO:0008146">
    <property type="term" value="F:sulfotransferase activity"/>
    <property type="evidence" value="ECO:0007669"/>
    <property type="project" value="InterPro"/>
</dbReference>
<keyword evidence="2" id="KW-1185">Reference proteome</keyword>
<proteinExistence type="predicted"/>
<dbReference type="Gene3D" id="3.40.50.300">
    <property type="entry name" value="P-loop containing nucleotide triphosphate hydrolases"/>
    <property type="match status" value="1"/>
</dbReference>
<dbReference type="Proteomes" id="UP000557717">
    <property type="component" value="Unassembled WGS sequence"/>
</dbReference>
<protein>
    <recommendedName>
        <fullName evidence="3">Sulfotransferase family protein</fullName>
    </recommendedName>
</protein>